<dbReference type="Proteomes" id="UP001597440">
    <property type="component" value="Unassembled WGS sequence"/>
</dbReference>
<dbReference type="RefSeq" id="WP_210352882.1">
    <property type="nucleotide sequence ID" value="NZ_JAEQMU010000001.1"/>
</dbReference>
<keyword evidence="1" id="KW-0812">Transmembrane</keyword>
<reference evidence="4" key="1">
    <citation type="journal article" date="2019" name="Int. J. Syst. Evol. Microbiol.">
        <title>The Global Catalogue of Microorganisms (GCM) 10K type strain sequencing project: providing services to taxonomists for standard genome sequencing and annotation.</title>
        <authorList>
            <consortium name="The Broad Institute Genomics Platform"/>
            <consortium name="The Broad Institute Genome Sequencing Center for Infectious Disease"/>
            <person name="Wu L."/>
            <person name="Ma J."/>
        </authorList>
    </citation>
    <scope>NUCLEOTIDE SEQUENCE [LARGE SCALE GENOMIC DNA]</scope>
    <source>
        <strain evidence="4">KCTC 52298</strain>
    </source>
</reference>
<evidence type="ECO:0000313" key="3">
    <source>
        <dbReference type="EMBL" id="MFD2556038.1"/>
    </source>
</evidence>
<keyword evidence="1" id="KW-0472">Membrane</keyword>
<sequence>MALPLDEARDLISRSTFAANLNELNCTISYPYLNTQFELKGLYNIYKYFYNQFVGWENLKAKSPNILINISHSYFRNTLVSLQQFIQQEIQKENQKESSIRMLFDRNILANIKNLRNTTPFPFDAPEVDFLIALNSKNPNLVDPAYYYFIGNNQSINSVHTLEGVIMAYEFRNQDTSYIFNRRVKEKTSFDRLRSRFEELSSNYENELTNHISKLKQDFETHTDQLVEFKTTKEKSVTDWFISEKGAVEEFRKRSQEDIDNIQSSYRSKVELDEPIKYWSIRAKELRAKGNRLLGGIIGVSLLFAFAVYLLLWHTPKDLMESIFDGDRAAAIRWSLVFVIFVSIFFIVARALLKFMFSNYHLARDAEEREKLTYLYLSMIEKGAIDKEERKIILQSLFSRSDTGLLKEDSSPTMPNISSLIAKP</sequence>
<feature type="domain" description="DUF6161" evidence="2">
    <location>
        <begin position="203"/>
        <end position="412"/>
    </location>
</feature>
<proteinExistence type="predicted"/>
<keyword evidence="4" id="KW-1185">Reference proteome</keyword>
<name>A0ABW5L678_9SPHI</name>
<comment type="caution">
    <text evidence="3">The sequence shown here is derived from an EMBL/GenBank/DDBJ whole genome shotgun (WGS) entry which is preliminary data.</text>
</comment>
<gene>
    <name evidence="3" type="ORF">ACFSQW_16720</name>
</gene>
<dbReference type="Pfam" id="PF19658">
    <property type="entry name" value="DUF6161"/>
    <property type="match status" value="1"/>
</dbReference>
<evidence type="ECO:0000313" key="4">
    <source>
        <dbReference type="Proteomes" id="UP001597440"/>
    </source>
</evidence>
<dbReference type="InterPro" id="IPR046159">
    <property type="entry name" value="DUF6161"/>
</dbReference>
<keyword evidence="1" id="KW-1133">Transmembrane helix</keyword>
<evidence type="ECO:0000256" key="1">
    <source>
        <dbReference type="SAM" id="Phobius"/>
    </source>
</evidence>
<dbReference type="EMBL" id="JBHULD010000018">
    <property type="protein sequence ID" value="MFD2556038.1"/>
    <property type="molecule type" value="Genomic_DNA"/>
</dbReference>
<accession>A0ABW5L678</accession>
<organism evidence="3 4">
    <name type="scientific">Sphingobacterium tabacisoli</name>
    <dbReference type="NCBI Taxonomy" id="2044855"/>
    <lineage>
        <taxon>Bacteria</taxon>
        <taxon>Pseudomonadati</taxon>
        <taxon>Bacteroidota</taxon>
        <taxon>Sphingobacteriia</taxon>
        <taxon>Sphingobacteriales</taxon>
        <taxon>Sphingobacteriaceae</taxon>
        <taxon>Sphingobacterium</taxon>
    </lineage>
</organism>
<evidence type="ECO:0000259" key="2">
    <source>
        <dbReference type="Pfam" id="PF19658"/>
    </source>
</evidence>
<protein>
    <submittedName>
        <fullName evidence="3">DUF6161 domain-containing protein</fullName>
    </submittedName>
</protein>
<feature type="transmembrane region" description="Helical" evidence="1">
    <location>
        <begin position="293"/>
        <end position="312"/>
    </location>
</feature>
<feature type="transmembrane region" description="Helical" evidence="1">
    <location>
        <begin position="332"/>
        <end position="353"/>
    </location>
</feature>